<dbReference type="InterPro" id="IPR012296">
    <property type="entry name" value="Nuclease_put_TT1808"/>
</dbReference>
<dbReference type="PANTHER" id="PTHR36558:SF1">
    <property type="entry name" value="RESTRICTION ENDONUCLEASE DOMAIN-CONTAINING PROTEIN-RELATED"/>
    <property type="match status" value="1"/>
</dbReference>
<dbReference type="Proteomes" id="UP001333818">
    <property type="component" value="Unassembled WGS sequence"/>
</dbReference>
<dbReference type="PANTHER" id="PTHR36558">
    <property type="entry name" value="GLR1098 PROTEIN"/>
    <property type="match status" value="1"/>
</dbReference>
<evidence type="ECO:0000313" key="2">
    <source>
        <dbReference type="EMBL" id="MEE3717700.1"/>
    </source>
</evidence>
<dbReference type="CDD" id="cd06260">
    <property type="entry name" value="DUF820-like"/>
    <property type="match status" value="1"/>
</dbReference>
<gene>
    <name evidence="2" type="ORF">V2H45_13245</name>
</gene>
<keyword evidence="2" id="KW-0255">Endonuclease</keyword>
<dbReference type="RefSeq" id="WP_330484131.1">
    <property type="nucleotide sequence ID" value="NZ_JAZBJZ010000050.1"/>
</dbReference>
<sequence length="196" mass="22767">MVLATAKRYTVAEYLALEEQAEFKSEFLDGEILPMAGASANHNILTGKFHARILLALEDLDCSVFMSDMRLWMPDYNRYTYPDVMVTEGNPIFTDAKQTAVTNPCLIVEILSDFTEERDRSSKFKYYRSIPTFREYILIEQNSYGVEQYTKQKDGKWLLTEYLETNAILKMESVNFEIGLQDLYKRVDFGEIETKP</sequence>
<feature type="domain" description="Putative restriction endonuclease" evidence="1">
    <location>
        <begin position="12"/>
        <end position="174"/>
    </location>
</feature>
<dbReference type="InterPro" id="IPR008538">
    <property type="entry name" value="Uma2"/>
</dbReference>
<organism evidence="2 3">
    <name type="scientific">Tumidithrix elongata BACA0141</name>
    <dbReference type="NCBI Taxonomy" id="2716417"/>
    <lineage>
        <taxon>Bacteria</taxon>
        <taxon>Bacillati</taxon>
        <taxon>Cyanobacteriota</taxon>
        <taxon>Cyanophyceae</taxon>
        <taxon>Pseudanabaenales</taxon>
        <taxon>Pseudanabaenaceae</taxon>
        <taxon>Tumidithrix</taxon>
        <taxon>Tumidithrix elongata</taxon>
    </lineage>
</organism>
<proteinExistence type="predicted"/>
<protein>
    <submittedName>
        <fullName evidence="2">Uma2 family endonuclease</fullName>
    </submittedName>
</protein>
<accession>A0AAW9Q2R2</accession>
<keyword evidence="2" id="KW-0540">Nuclease</keyword>
<evidence type="ECO:0000259" key="1">
    <source>
        <dbReference type="Pfam" id="PF05685"/>
    </source>
</evidence>
<dbReference type="EMBL" id="JAZBJZ010000050">
    <property type="protein sequence ID" value="MEE3717700.1"/>
    <property type="molecule type" value="Genomic_DNA"/>
</dbReference>
<keyword evidence="2" id="KW-0378">Hydrolase</keyword>
<reference evidence="2" key="1">
    <citation type="submission" date="2024-01" db="EMBL/GenBank/DDBJ databases">
        <title>Bank of Algae and Cyanobacteria of the Azores (BACA) strain genomes.</title>
        <authorList>
            <person name="Luz R."/>
            <person name="Cordeiro R."/>
            <person name="Fonseca A."/>
            <person name="Goncalves V."/>
        </authorList>
    </citation>
    <scope>NUCLEOTIDE SEQUENCE</scope>
    <source>
        <strain evidence="2">BACA0141</strain>
    </source>
</reference>
<dbReference type="GO" id="GO:0004519">
    <property type="term" value="F:endonuclease activity"/>
    <property type="evidence" value="ECO:0007669"/>
    <property type="project" value="UniProtKB-KW"/>
</dbReference>
<keyword evidence="3" id="KW-1185">Reference proteome</keyword>
<dbReference type="Pfam" id="PF05685">
    <property type="entry name" value="Uma2"/>
    <property type="match status" value="1"/>
</dbReference>
<dbReference type="AlphaFoldDB" id="A0AAW9Q2R2"/>
<comment type="caution">
    <text evidence="2">The sequence shown here is derived from an EMBL/GenBank/DDBJ whole genome shotgun (WGS) entry which is preliminary data.</text>
</comment>
<name>A0AAW9Q2R2_9CYAN</name>
<dbReference type="Gene3D" id="3.90.1570.10">
    <property type="entry name" value="tt1808, chain A"/>
    <property type="match status" value="1"/>
</dbReference>
<dbReference type="SUPFAM" id="SSF52980">
    <property type="entry name" value="Restriction endonuclease-like"/>
    <property type="match status" value="1"/>
</dbReference>
<dbReference type="InterPro" id="IPR011335">
    <property type="entry name" value="Restrct_endonuc-II-like"/>
</dbReference>
<evidence type="ECO:0000313" key="3">
    <source>
        <dbReference type="Proteomes" id="UP001333818"/>
    </source>
</evidence>